<dbReference type="PANTHER" id="PTHR11669">
    <property type="entry name" value="REPLICATION FACTOR C / DNA POLYMERASE III GAMMA-TAU SUBUNIT"/>
    <property type="match status" value="1"/>
</dbReference>
<dbReference type="InterPro" id="IPR050238">
    <property type="entry name" value="DNA_Rep/Repair_Clamp_Loader"/>
</dbReference>
<name>A0A9D1PR83_9SPIO</name>
<accession>A0A9D1PR83</accession>
<comment type="caution">
    <text evidence="1">The sequence shown here is derived from an EMBL/GenBank/DDBJ whole genome shotgun (WGS) entry which is preliminary data.</text>
</comment>
<dbReference type="Proteomes" id="UP000823936">
    <property type="component" value="Unassembled WGS sequence"/>
</dbReference>
<reference evidence="1" key="1">
    <citation type="journal article" date="2021" name="PeerJ">
        <title>Extensive microbial diversity within the chicken gut microbiome revealed by metagenomics and culture.</title>
        <authorList>
            <person name="Gilroy R."/>
            <person name="Ravi A."/>
            <person name="Getino M."/>
            <person name="Pursley I."/>
            <person name="Horton D.L."/>
            <person name="Alikhan N.F."/>
            <person name="Baker D."/>
            <person name="Gharbi K."/>
            <person name="Hall N."/>
            <person name="Watson M."/>
            <person name="Adriaenssens E.M."/>
            <person name="Foster-Nyarko E."/>
            <person name="Jarju S."/>
            <person name="Secka A."/>
            <person name="Antonio M."/>
            <person name="Oren A."/>
            <person name="Chaudhuri R.R."/>
            <person name="La Ragione R."/>
            <person name="Hildebrand F."/>
            <person name="Pallen M.J."/>
        </authorList>
    </citation>
    <scope>NUCLEOTIDE SEQUENCE</scope>
    <source>
        <strain evidence="1">Gambia11-129</strain>
    </source>
</reference>
<dbReference type="Pfam" id="PF13177">
    <property type="entry name" value="DNA_pol3_delta2"/>
    <property type="match status" value="1"/>
</dbReference>
<dbReference type="GO" id="GO:0006261">
    <property type="term" value="P:DNA-templated DNA replication"/>
    <property type="evidence" value="ECO:0007669"/>
    <property type="project" value="TreeGrafter"/>
</dbReference>
<dbReference type="InterPro" id="IPR027417">
    <property type="entry name" value="P-loop_NTPase"/>
</dbReference>
<sequence length="375" mass="43503">MINTSLVKSLLDNAESLPQSLLFSGERYSGRLSAAFSLISRLEKNEETERYWRSSDVAFIPERDLSLELDASYNLLLERTCTRTKDYFVKRVMSILLQYHRAFLKSGDKKKEKLFSDAADIDQMLYSFIETSSDDKKTITALASDIYTLTRRDEFMKCMKKKSILSAEEVRAFKEYAESGGANKYIIIENIENASEQSKNAMLKILEEPPRGVYFILISSNSSRIMSTILSRVRKIDFPQIRKEDLGSFLLSEFLESERYSSLSDFFYSKSVDEEERRKIEEYSAYFYSLFDSRIRIDNRRINEIFTLLEKVIGFSLFYSLIVKKLENDYSHKRITALKAKTVLNILTVSDQNSSVYSQSRKASLEGALRKIRCL</sequence>
<dbReference type="SUPFAM" id="SSF52540">
    <property type="entry name" value="P-loop containing nucleoside triphosphate hydrolases"/>
    <property type="match status" value="1"/>
</dbReference>
<dbReference type="EMBL" id="DXHU01000002">
    <property type="protein sequence ID" value="HIV98196.1"/>
    <property type="molecule type" value="Genomic_DNA"/>
</dbReference>
<evidence type="ECO:0000313" key="2">
    <source>
        <dbReference type="Proteomes" id="UP000823936"/>
    </source>
</evidence>
<dbReference type="AlphaFoldDB" id="A0A9D1PR83"/>
<gene>
    <name evidence="1" type="ORF">IAB12_00210</name>
</gene>
<protein>
    <submittedName>
        <fullName evidence="1">DNA polymerase III subunit</fullName>
    </submittedName>
</protein>
<proteinExistence type="predicted"/>
<dbReference type="PANTHER" id="PTHR11669:SF8">
    <property type="entry name" value="DNA POLYMERASE III SUBUNIT DELTA"/>
    <property type="match status" value="1"/>
</dbReference>
<organism evidence="1 2">
    <name type="scientific">Candidatus Ornithospirochaeta avicola</name>
    <dbReference type="NCBI Taxonomy" id="2840896"/>
    <lineage>
        <taxon>Bacteria</taxon>
        <taxon>Pseudomonadati</taxon>
        <taxon>Spirochaetota</taxon>
        <taxon>Spirochaetia</taxon>
        <taxon>Spirochaetales</taxon>
        <taxon>Spirochaetaceae</taxon>
        <taxon>Spirochaetaceae incertae sedis</taxon>
        <taxon>Candidatus Ornithospirochaeta</taxon>
    </lineage>
</organism>
<reference evidence="1" key="2">
    <citation type="submission" date="2021-04" db="EMBL/GenBank/DDBJ databases">
        <authorList>
            <person name="Gilroy R."/>
        </authorList>
    </citation>
    <scope>NUCLEOTIDE SEQUENCE</scope>
    <source>
        <strain evidence="1">Gambia11-129</strain>
    </source>
</reference>
<dbReference type="Gene3D" id="3.40.50.300">
    <property type="entry name" value="P-loop containing nucleotide triphosphate hydrolases"/>
    <property type="match status" value="1"/>
</dbReference>
<evidence type="ECO:0000313" key="1">
    <source>
        <dbReference type="EMBL" id="HIV98196.1"/>
    </source>
</evidence>